<sequence>MNDNVISDKDLMSMGYSKTTAQRIIKKSRELLVERGYSFYDRKRLMIVPKSVVSEILGVQI</sequence>
<comment type="caution">
    <text evidence="1">The sequence shown here is derived from an EMBL/GenBank/DDBJ whole genome shotgun (WGS) entry which is preliminary data.</text>
</comment>
<gene>
    <name evidence="1" type="ORF">DWX18_09980</name>
</gene>
<dbReference type="EMBL" id="QRWZ01000019">
    <property type="protein sequence ID" value="RGT59282.1"/>
    <property type="molecule type" value="Genomic_DNA"/>
</dbReference>
<proteinExistence type="predicted"/>
<dbReference type="RefSeq" id="WP_049476114.1">
    <property type="nucleotide sequence ID" value="NZ_CAXTZD010000005.1"/>
</dbReference>
<dbReference type="InterPro" id="IPR021512">
    <property type="entry name" value="DUF3173"/>
</dbReference>
<name>A0A412PKZ7_STRAP</name>
<accession>A0A412PKZ7</accession>
<protein>
    <submittedName>
        <fullName evidence="1">DUF3173 domain-containing protein</fullName>
    </submittedName>
</protein>
<evidence type="ECO:0000313" key="2">
    <source>
        <dbReference type="Proteomes" id="UP000284046"/>
    </source>
</evidence>
<reference evidence="1 2" key="1">
    <citation type="submission" date="2018-08" db="EMBL/GenBank/DDBJ databases">
        <title>A genome reference for cultivated species of the human gut microbiota.</title>
        <authorList>
            <person name="Zou Y."/>
            <person name="Xue W."/>
            <person name="Luo G."/>
        </authorList>
    </citation>
    <scope>NUCLEOTIDE SEQUENCE [LARGE SCALE GENOMIC DNA]</scope>
    <source>
        <strain evidence="1 2">AF18-38</strain>
    </source>
</reference>
<dbReference type="AlphaFoldDB" id="A0A412PKZ7"/>
<organism evidence="1 2">
    <name type="scientific">Streptococcus anginosus</name>
    <dbReference type="NCBI Taxonomy" id="1328"/>
    <lineage>
        <taxon>Bacteria</taxon>
        <taxon>Bacillati</taxon>
        <taxon>Bacillota</taxon>
        <taxon>Bacilli</taxon>
        <taxon>Lactobacillales</taxon>
        <taxon>Streptococcaceae</taxon>
        <taxon>Streptococcus</taxon>
        <taxon>Streptococcus anginosus group</taxon>
    </lineage>
</organism>
<evidence type="ECO:0000313" key="1">
    <source>
        <dbReference type="EMBL" id="RGT59282.1"/>
    </source>
</evidence>
<dbReference type="Pfam" id="PF11372">
    <property type="entry name" value="DUF3173"/>
    <property type="match status" value="1"/>
</dbReference>
<dbReference type="Proteomes" id="UP000284046">
    <property type="component" value="Unassembled WGS sequence"/>
</dbReference>